<evidence type="ECO:0000256" key="3">
    <source>
        <dbReference type="ARBA" id="ARBA00023295"/>
    </source>
</evidence>
<gene>
    <name evidence="6" type="ORF">H9872_01830</name>
</gene>
<dbReference type="Pfam" id="PF12708">
    <property type="entry name" value="Pect-lyase_RHGA_epim"/>
    <property type="match status" value="1"/>
</dbReference>
<accession>A0A9E2KAE5</accession>
<dbReference type="AlphaFoldDB" id="A0A9E2KAE5"/>
<evidence type="ECO:0000313" key="7">
    <source>
        <dbReference type="Proteomes" id="UP000824229"/>
    </source>
</evidence>
<comment type="similarity">
    <text evidence="1 4">Belongs to the glycosyl hydrolase 28 family.</text>
</comment>
<dbReference type="InterPro" id="IPR011050">
    <property type="entry name" value="Pectin_lyase_fold/virulence"/>
</dbReference>
<dbReference type="Proteomes" id="UP000824229">
    <property type="component" value="Unassembled WGS sequence"/>
</dbReference>
<dbReference type="GO" id="GO:0005975">
    <property type="term" value="P:carbohydrate metabolic process"/>
    <property type="evidence" value="ECO:0007669"/>
    <property type="project" value="InterPro"/>
</dbReference>
<dbReference type="Gene3D" id="2.160.20.10">
    <property type="entry name" value="Single-stranded right-handed beta-helix, Pectin lyase-like"/>
    <property type="match status" value="1"/>
</dbReference>
<organism evidence="6 7">
    <name type="scientific">Candidatus Cellulosilyticum pullistercoris</name>
    <dbReference type="NCBI Taxonomy" id="2838521"/>
    <lineage>
        <taxon>Bacteria</taxon>
        <taxon>Bacillati</taxon>
        <taxon>Bacillota</taxon>
        <taxon>Clostridia</taxon>
        <taxon>Lachnospirales</taxon>
        <taxon>Cellulosilyticaceae</taxon>
        <taxon>Cellulosilyticum</taxon>
    </lineage>
</organism>
<reference evidence="6" key="1">
    <citation type="journal article" date="2021" name="PeerJ">
        <title>Extensive microbial diversity within the chicken gut microbiome revealed by metagenomics and culture.</title>
        <authorList>
            <person name="Gilroy R."/>
            <person name="Ravi A."/>
            <person name="Getino M."/>
            <person name="Pursley I."/>
            <person name="Horton D.L."/>
            <person name="Alikhan N.F."/>
            <person name="Baker D."/>
            <person name="Gharbi K."/>
            <person name="Hall N."/>
            <person name="Watson M."/>
            <person name="Adriaenssens E.M."/>
            <person name="Foster-Nyarko E."/>
            <person name="Jarju S."/>
            <person name="Secka A."/>
            <person name="Antonio M."/>
            <person name="Oren A."/>
            <person name="Chaudhuri R.R."/>
            <person name="La Ragione R."/>
            <person name="Hildebrand F."/>
            <person name="Pallen M.J."/>
        </authorList>
    </citation>
    <scope>NUCLEOTIDE SEQUENCE</scope>
    <source>
        <strain evidence="6">B5-657</strain>
    </source>
</reference>
<evidence type="ECO:0000256" key="2">
    <source>
        <dbReference type="ARBA" id="ARBA00022801"/>
    </source>
</evidence>
<dbReference type="InterPro" id="IPR006626">
    <property type="entry name" value="PbH1"/>
</dbReference>
<evidence type="ECO:0000256" key="1">
    <source>
        <dbReference type="ARBA" id="ARBA00008834"/>
    </source>
</evidence>
<proteinExistence type="inferred from homology"/>
<dbReference type="InterPro" id="IPR000743">
    <property type="entry name" value="Glyco_hydro_28"/>
</dbReference>
<keyword evidence="2 4" id="KW-0378">Hydrolase</keyword>
<sequence>MEFKIIEKTSRSITAELVNQDIYYAKEKYNIYINNECVVKDEARNVFSVYNLEPNTNYELAIGNDKEIFAKKEFVTDKEFVRLNVKNFGAIGDGKTEDTSMIQAAILSCPDGGCVYIPAGTYLTAPLFLKSHITIELDENATLLGVTDRNKYPILPGYTTTTDETDEYYLGTWEGNPLTSMASLITGINVEDIKIIGKGTLDGNGQNGDWWIDVKNKKRAWRPRTVFLCNCKDIVIQGLKVQNSPSWTMHPYFSENIKFLDMDIENPYNSHNTDGIDPESCKNVDIIGVKISVGDDCIAIKSGKLFMGKKFKKPSEDFTIRNCIMEKGHGSVVVGSEIAGGVRNISVSQCLFRETDRGLRIKTRRGRGKDSILDQINFSNIEMDGVYTPFVINMYYYCDPDGKSEYVYSKEALPVDEMTPSIKRLTFTDITCHNSEVAAAFFYGLPESPIEEVKLENIVFDFKEDAKPGVPAMMSFLDPVSKMGIFARHINKLTLDNVKVIGYEGKEKDIESVGNFIEK</sequence>
<dbReference type="SMART" id="SM00710">
    <property type="entry name" value="PbH1"/>
    <property type="match status" value="5"/>
</dbReference>
<dbReference type="InterPro" id="IPR024535">
    <property type="entry name" value="RHGA/B-epi-like_pectate_lyase"/>
</dbReference>
<name>A0A9E2KAE5_9FIRM</name>
<comment type="caution">
    <text evidence="6">The sequence shown here is derived from an EMBL/GenBank/DDBJ whole genome shotgun (WGS) entry which is preliminary data.</text>
</comment>
<evidence type="ECO:0000313" key="6">
    <source>
        <dbReference type="EMBL" id="MBU3803485.1"/>
    </source>
</evidence>
<dbReference type="PANTHER" id="PTHR31339:SF9">
    <property type="entry name" value="PLASMIN AND FIBRONECTIN-BINDING PROTEIN A"/>
    <property type="match status" value="1"/>
</dbReference>
<dbReference type="Pfam" id="PF00295">
    <property type="entry name" value="Glyco_hydro_28"/>
    <property type="match status" value="1"/>
</dbReference>
<reference evidence="6" key="2">
    <citation type="submission" date="2021-04" db="EMBL/GenBank/DDBJ databases">
        <authorList>
            <person name="Gilroy R."/>
        </authorList>
    </citation>
    <scope>NUCLEOTIDE SEQUENCE</scope>
    <source>
        <strain evidence="6">B5-657</strain>
    </source>
</reference>
<evidence type="ECO:0000259" key="5">
    <source>
        <dbReference type="Pfam" id="PF12708"/>
    </source>
</evidence>
<protein>
    <submittedName>
        <fullName evidence="6">Glycoside hydrolase family 28 protein</fullName>
    </submittedName>
</protein>
<dbReference type="InterPro" id="IPR051801">
    <property type="entry name" value="GH28_Enzymes"/>
</dbReference>
<dbReference type="GO" id="GO:0004650">
    <property type="term" value="F:polygalacturonase activity"/>
    <property type="evidence" value="ECO:0007669"/>
    <property type="project" value="InterPro"/>
</dbReference>
<dbReference type="SUPFAM" id="SSF51126">
    <property type="entry name" value="Pectin lyase-like"/>
    <property type="match status" value="1"/>
</dbReference>
<dbReference type="InterPro" id="IPR012334">
    <property type="entry name" value="Pectin_lyas_fold"/>
</dbReference>
<dbReference type="EMBL" id="JAHLFQ010000035">
    <property type="protein sequence ID" value="MBU3803485.1"/>
    <property type="molecule type" value="Genomic_DNA"/>
</dbReference>
<dbReference type="PANTHER" id="PTHR31339">
    <property type="entry name" value="PECTIN LYASE-RELATED"/>
    <property type="match status" value="1"/>
</dbReference>
<evidence type="ECO:0000256" key="4">
    <source>
        <dbReference type="RuleBase" id="RU361169"/>
    </source>
</evidence>
<feature type="domain" description="Rhamnogalacturonase A/B/Epimerase-like pectate lyase" evidence="5">
    <location>
        <begin position="84"/>
        <end position="133"/>
    </location>
</feature>
<keyword evidence="3 4" id="KW-0326">Glycosidase</keyword>